<evidence type="ECO:0000256" key="1">
    <source>
        <dbReference type="SAM" id="MobiDB-lite"/>
    </source>
</evidence>
<evidence type="ECO:0000313" key="2">
    <source>
        <dbReference type="EMBL" id="GFH25786.1"/>
    </source>
</evidence>
<proteinExistence type="predicted"/>
<gene>
    <name evidence="2" type="ORF">HaLaN_23810</name>
</gene>
<dbReference type="EMBL" id="BLLF01002919">
    <property type="protein sequence ID" value="GFH25786.1"/>
    <property type="molecule type" value="Genomic_DNA"/>
</dbReference>
<name>A0A6A0A1S3_HAELA</name>
<feature type="region of interest" description="Disordered" evidence="1">
    <location>
        <begin position="36"/>
        <end position="61"/>
    </location>
</feature>
<sequence>MQQVSPRMPADLAARASQLESRLASNRVALVAAESAWERDGAADQDLHDTRDAQQGARTQS</sequence>
<evidence type="ECO:0000313" key="3">
    <source>
        <dbReference type="Proteomes" id="UP000485058"/>
    </source>
</evidence>
<organism evidence="2 3">
    <name type="scientific">Haematococcus lacustris</name>
    <name type="common">Green alga</name>
    <name type="synonym">Haematococcus pluvialis</name>
    <dbReference type="NCBI Taxonomy" id="44745"/>
    <lineage>
        <taxon>Eukaryota</taxon>
        <taxon>Viridiplantae</taxon>
        <taxon>Chlorophyta</taxon>
        <taxon>core chlorophytes</taxon>
        <taxon>Chlorophyceae</taxon>
        <taxon>CS clade</taxon>
        <taxon>Chlamydomonadales</taxon>
        <taxon>Haematococcaceae</taxon>
        <taxon>Haematococcus</taxon>
    </lineage>
</organism>
<dbReference type="Proteomes" id="UP000485058">
    <property type="component" value="Unassembled WGS sequence"/>
</dbReference>
<feature type="compositionally biased region" description="Basic and acidic residues" evidence="1">
    <location>
        <begin position="36"/>
        <end position="52"/>
    </location>
</feature>
<dbReference type="AlphaFoldDB" id="A0A6A0A1S3"/>
<accession>A0A6A0A1S3</accession>
<keyword evidence="3" id="KW-1185">Reference proteome</keyword>
<comment type="caution">
    <text evidence="2">The sequence shown here is derived from an EMBL/GenBank/DDBJ whole genome shotgun (WGS) entry which is preliminary data.</text>
</comment>
<protein>
    <submittedName>
        <fullName evidence="2">Uncharacterized protein</fullName>
    </submittedName>
</protein>
<reference evidence="2 3" key="1">
    <citation type="submission" date="2020-02" db="EMBL/GenBank/DDBJ databases">
        <title>Draft genome sequence of Haematococcus lacustris strain NIES-144.</title>
        <authorList>
            <person name="Morimoto D."/>
            <person name="Nakagawa S."/>
            <person name="Yoshida T."/>
            <person name="Sawayama S."/>
        </authorList>
    </citation>
    <scope>NUCLEOTIDE SEQUENCE [LARGE SCALE GENOMIC DNA]</scope>
    <source>
        <strain evidence="2 3">NIES-144</strain>
    </source>
</reference>